<dbReference type="EMBL" id="JACHJY010000023">
    <property type="protein sequence ID" value="MBB4987469.1"/>
    <property type="molecule type" value="Genomic_DNA"/>
</dbReference>
<feature type="domain" description="DNA-binding phage zinc finger" evidence="2">
    <location>
        <begin position="4"/>
        <end position="57"/>
    </location>
</feature>
<dbReference type="Pfam" id="PF24623">
    <property type="entry name" value="Phage_zn_bind_8"/>
    <property type="match status" value="1"/>
</dbReference>
<dbReference type="AlphaFoldDB" id="A0A7W7XG13"/>
<gene>
    <name evidence="3" type="ORF">GGE06_008442</name>
</gene>
<feature type="compositionally biased region" description="Low complexity" evidence="1">
    <location>
        <begin position="60"/>
        <end position="69"/>
    </location>
</feature>
<name>A0A7W7XG13_9ACTN</name>
<dbReference type="Proteomes" id="UP000582643">
    <property type="component" value="Unassembled WGS sequence"/>
</dbReference>
<evidence type="ECO:0000313" key="4">
    <source>
        <dbReference type="Proteomes" id="UP000582643"/>
    </source>
</evidence>
<organism evidence="3 4">
    <name type="scientific">Streptomyces nymphaeiformis</name>
    <dbReference type="NCBI Taxonomy" id="2663842"/>
    <lineage>
        <taxon>Bacteria</taxon>
        <taxon>Bacillati</taxon>
        <taxon>Actinomycetota</taxon>
        <taxon>Actinomycetes</taxon>
        <taxon>Kitasatosporales</taxon>
        <taxon>Streptomycetaceae</taxon>
        <taxon>Streptomyces</taxon>
    </lineage>
</organism>
<protein>
    <recommendedName>
        <fullName evidence="2">DNA-binding phage zinc finger domain-containing protein</fullName>
    </recommendedName>
</protein>
<keyword evidence="4" id="KW-1185">Reference proteome</keyword>
<evidence type="ECO:0000259" key="2">
    <source>
        <dbReference type="Pfam" id="PF24623"/>
    </source>
</evidence>
<dbReference type="InterPro" id="IPR056911">
    <property type="entry name" value="Phage_Znf_bind_put"/>
</dbReference>
<dbReference type="RefSeq" id="WP_184933297.1">
    <property type="nucleotide sequence ID" value="NZ_JACHJY010000023.1"/>
</dbReference>
<comment type="caution">
    <text evidence="3">The sequence shown here is derived from an EMBL/GenBank/DDBJ whole genome shotgun (WGS) entry which is preliminary data.</text>
</comment>
<evidence type="ECO:0000313" key="3">
    <source>
        <dbReference type="EMBL" id="MBB4987469.1"/>
    </source>
</evidence>
<reference evidence="3 4" key="1">
    <citation type="submission" date="2020-08" db="EMBL/GenBank/DDBJ databases">
        <title>Genomic Encyclopedia of Type Strains, Phase III (KMG-III): the genomes of soil and plant-associated and newly described type strains.</title>
        <authorList>
            <person name="Whitman W."/>
        </authorList>
    </citation>
    <scope>NUCLEOTIDE SEQUENCE [LARGE SCALE GENOMIC DNA]</scope>
    <source>
        <strain evidence="3 4">SFB5A</strain>
    </source>
</reference>
<accession>A0A7W7XG13</accession>
<evidence type="ECO:0000256" key="1">
    <source>
        <dbReference type="SAM" id="MobiDB-lite"/>
    </source>
</evidence>
<sequence length="149" mass="15772">MDEPARTFPELTVACPTCDAAAGRLCTSHGGTRVRRDTVHQRRRTAWGGIQKQKARTRAARTASGASTAQKTWNRGKAGTPTAPAPVPTGRDCAVSGCGELASAPRPAARMVRVDLDGSREPARWYCPGPCRAYGEALAEVRAIGVSRA</sequence>
<feature type="region of interest" description="Disordered" evidence="1">
    <location>
        <begin position="47"/>
        <end position="91"/>
    </location>
</feature>
<proteinExistence type="predicted"/>